<accession>A0AAC9L7Y5</accession>
<feature type="compositionally biased region" description="Low complexity" evidence="1">
    <location>
        <begin position="135"/>
        <end position="151"/>
    </location>
</feature>
<evidence type="ECO:0000256" key="2">
    <source>
        <dbReference type="SAM" id="Phobius"/>
    </source>
</evidence>
<evidence type="ECO:0000313" key="4">
    <source>
        <dbReference type="Proteomes" id="UP000185511"/>
    </source>
</evidence>
<keyword evidence="4" id="KW-1185">Reference proteome</keyword>
<feature type="compositionally biased region" description="Low complexity" evidence="1">
    <location>
        <begin position="176"/>
        <end position="199"/>
    </location>
</feature>
<gene>
    <name evidence="3" type="ORF">UA74_04795</name>
</gene>
<organism evidence="3 4">
    <name type="scientific">Actinoalloteichus fjordicus</name>
    <dbReference type="NCBI Taxonomy" id="1612552"/>
    <lineage>
        <taxon>Bacteria</taxon>
        <taxon>Bacillati</taxon>
        <taxon>Actinomycetota</taxon>
        <taxon>Actinomycetes</taxon>
        <taxon>Pseudonocardiales</taxon>
        <taxon>Pseudonocardiaceae</taxon>
        <taxon>Actinoalloteichus</taxon>
    </lineage>
</organism>
<proteinExistence type="predicted"/>
<keyword evidence="2" id="KW-0472">Membrane</keyword>
<dbReference type="KEGG" id="acad:UA74_04795"/>
<evidence type="ECO:0000313" key="3">
    <source>
        <dbReference type="EMBL" id="APU13038.1"/>
    </source>
</evidence>
<reference evidence="4" key="1">
    <citation type="submission" date="2016-06" db="EMBL/GenBank/DDBJ databases">
        <title>Complete genome sequence of Actinoalloteichus fjordicus DSM 46855 (=ADI127-17), type strain of the new species Actinoalloteichus fjordicus.</title>
        <authorList>
            <person name="Ruckert C."/>
            <person name="Nouioui I."/>
            <person name="Willmese J."/>
            <person name="van Wezel G."/>
            <person name="Klenk H.-P."/>
            <person name="Kalinowski J."/>
            <person name="Zotchev S.B."/>
        </authorList>
    </citation>
    <scope>NUCLEOTIDE SEQUENCE [LARGE SCALE GENOMIC DNA]</scope>
    <source>
        <strain evidence="4">ADI127-7</strain>
    </source>
</reference>
<feature type="transmembrane region" description="Helical" evidence="2">
    <location>
        <begin position="107"/>
        <end position="126"/>
    </location>
</feature>
<evidence type="ECO:0000256" key="1">
    <source>
        <dbReference type="SAM" id="MobiDB-lite"/>
    </source>
</evidence>
<protein>
    <submittedName>
        <fullName evidence="3">Uncharacterized protein</fullName>
    </submittedName>
</protein>
<feature type="region of interest" description="Disordered" evidence="1">
    <location>
        <begin position="135"/>
        <end position="249"/>
    </location>
</feature>
<name>A0AAC9L7Y5_9PSEU</name>
<dbReference type="EMBL" id="CP016076">
    <property type="protein sequence ID" value="APU13038.1"/>
    <property type="molecule type" value="Genomic_DNA"/>
</dbReference>
<keyword evidence="2" id="KW-1133">Transmembrane helix</keyword>
<dbReference type="AlphaFoldDB" id="A0AAC9L7Y5"/>
<dbReference type="Proteomes" id="UP000185511">
    <property type="component" value="Chromosome"/>
</dbReference>
<keyword evidence="2" id="KW-0812">Transmembrane</keyword>
<sequence>MVLAVLGIGVLVATGRLLPFQGASTDDVRAATAVVIRTADCGVAGARDRVEVQLDAEFLEADLVACGHTEGARLEVDVIEADLESDEEIEVWLAGTATGGPDPGERMSAVLLAVAGLAGAALAVLIGRPRRRSSRPAAAGAVAPAPAASGATTPDPGVPDPTEVDPTGAHPTGSEPAAAYGAAAYDTPGDDPAGYAAAGHEPAGYGTGTYGPAVPDLGVSDLYASDSSTTGRLPVLDQSVPPLTRQPEP</sequence>